<comment type="similarity">
    <text evidence="1">To bacterial alkanal monooxygenase alpha and beta chains.</text>
</comment>
<dbReference type="EMBL" id="JAKMUT010000004">
    <property type="protein sequence ID" value="MCZ9289709.1"/>
    <property type="molecule type" value="Genomic_DNA"/>
</dbReference>
<dbReference type="InterPro" id="IPR050766">
    <property type="entry name" value="Bact_Lucif_Oxidored"/>
</dbReference>
<feature type="compositionally biased region" description="Polar residues" evidence="2">
    <location>
        <begin position="1"/>
        <end position="28"/>
    </location>
</feature>
<dbReference type="Proteomes" id="UP001146469">
    <property type="component" value="Unassembled WGS sequence"/>
</dbReference>
<dbReference type="InterPro" id="IPR036661">
    <property type="entry name" value="Luciferase-like_sf"/>
</dbReference>
<evidence type="ECO:0000256" key="2">
    <source>
        <dbReference type="SAM" id="MobiDB-lite"/>
    </source>
</evidence>
<dbReference type="NCBIfam" id="TIGR03558">
    <property type="entry name" value="oxido_grp_1"/>
    <property type="match status" value="1"/>
</dbReference>
<dbReference type="SUPFAM" id="SSF51679">
    <property type="entry name" value="Bacterial luciferase-like"/>
    <property type="match status" value="1"/>
</dbReference>
<dbReference type="GO" id="GO:0016705">
    <property type="term" value="F:oxidoreductase activity, acting on paired donors, with incorporation or reduction of molecular oxygen"/>
    <property type="evidence" value="ECO:0007669"/>
    <property type="project" value="InterPro"/>
</dbReference>
<reference evidence="4" key="1">
    <citation type="submission" date="2022-02" db="EMBL/GenBank/DDBJ databases">
        <title>Corynebacterium sp. from urogenital microbiome.</title>
        <authorList>
            <person name="Cappelli E.A."/>
            <person name="Ribeiro T.G."/>
            <person name="Peixe L."/>
        </authorList>
    </citation>
    <scope>NUCLEOTIDE SEQUENCE</scope>
    <source>
        <strain evidence="4">C8Ua_174</strain>
    </source>
</reference>
<evidence type="ECO:0000313" key="4">
    <source>
        <dbReference type="EMBL" id="MCZ9289709.1"/>
    </source>
</evidence>
<protein>
    <submittedName>
        <fullName evidence="4">LLM class flavin-dependent oxidoreductase</fullName>
    </submittedName>
</protein>
<dbReference type="FunFam" id="3.20.20.30:FF:000002">
    <property type="entry name" value="LLM class flavin-dependent oxidoreductase"/>
    <property type="match status" value="1"/>
</dbReference>
<organism evidence="4 5">
    <name type="scientific">Corynebacterium evansiae</name>
    <dbReference type="NCBI Taxonomy" id="2913499"/>
    <lineage>
        <taxon>Bacteria</taxon>
        <taxon>Bacillati</taxon>
        <taxon>Actinomycetota</taxon>
        <taxon>Actinomycetes</taxon>
        <taxon>Mycobacteriales</taxon>
        <taxon>Corynebacteriaceae</taxon>
        <taxon>Corynebacterium</taxon>
    </lineage>
</organism>
<dbReference type="Gene3D" id="3.20.20.30">
    <property type="entry name" value="Luciferase-like domain"/>
    <property type="match status" value="1"/>
</dbReference>
<dbReference type="GO" id="GO:0005829">
    <property type="term" value="C:cytosol"/>
    <property type="evidence" value="ECO:0007669"/>
    <property type="project" value="TreeGrafter"/>
</dbReference>
<dbReference type="Pfam" id="PF00296">
    <property type="entry name" value="Bac_luciferase"/>
    <property type="match status" value="1"/>
</dbReference>
<dbReference type="PANTHER" id="PTHR30137">
    <property type="entry name" value="LUCIFERASE-LIKE MONOOXYGENASE"/>
    <property type="match status" value="1"/>
</dbReference>
<name>A0A9X3LLQ3_9CORY</name>
<comment type="caution">
    <text evidence="4">The sequence shown here is derived from an EMBL/GenBank/DDBJ whole genome shotgun (WGS) entry which is preliminary data.</text>
</comment>
<accession>A0A9X3LLQ3</accession>
<dbReference type="InterPro" id="IPR019949">
    <property type="entry name" value="CmoO-like"/>
</dbReference>
<dbReference type="PANTHER" id="PTHR30137:SF6">
    <property type="entry name" value="LUCIFERASE-LIKE MONOOXYGENASE"/>
    <property type="match status" value="1"/>
</dbReference>
<keyword evidence="5" id="KW-1185">Reference proteome</keyword>
<dbReference type="RefSeq" id="WP_269944475.1">
    <property type="nucleotide sequence ID" value="NZ_JAKMUT010000004.1"/>
</dbReference>
<feature type="domain" description="Luciferase-like" evidence="3">
    <location>
        <begin position="63"/>
        <end position="335"/>
    </location>
</feature>
<evidence type="ECO:0000259" key="3">
    <source>
        <dbReference type="Pfam" id="PF00296"/>
    </source>
</evidence>
<dbReference type="AlphaFoldDB" id="A0A9X3LLQ3"/>
<proteinExistence type="predicted"/>
<dbReference type="InterPro" id="IPR011251">
    <property type="entry name" value="Luciferase-like_dom"/>
</dbReference>
<evidence type="ECO:0000313" key="5">
    <source>
        <dbReference type="Proteomes" id="UP001146469"/>
    </source>
</evidence>
<gene>
    <name evidence="4" type="ORF">L8V00_05740</name>
</gene>
<evidence type="ECO:0000256" key="1">
    <source>
        <dbReference type="ARBA" id="ARBA00007789"/>
    </source>
</evidence>
<feature type="region of interest" description="Disordered" evidence="2">
    <location>
        <begin position="1"/>
        <end position="43"/>
    </location>
</feature>
<sequence>MTDTTANGSSQANGSTPASGNSPASKANSVHAETPANEENPAHSLAPLSLLDFATVFKGERPADAFDRSVQWAQQAEKLGFERIWYSEHHNMKSIASSAPAVLIAHIAAKTSTINLGAGGVMLPNHAPLVIAEQFGTLAELHPGRIDLGLGRAPGTDQMTLRALRREPSAAETFPQDVAELYGYFNGPSKIPGVEAVPGMGTKVPLYILGSSLFGAQLAAHLGLPYSFASHFAPAALTQAVQVYRDNYKPSERHPEPYVIAAVNVTAADTQEEAEEQFRQVCRTRVRVMAGRGRSLTEEELDMLIDSPAGQQILDMLRYSAVGTGDVVRRYLEEFRTHAQADELMVSLQSPSTAESLRSMEILADAASLSPAQR</sequence>